<evidence type="ECO:0000313" key="4">
    <source>
        <dbReference type="Proteomes" id="UP000813824"/>
    </source>
</evidence>
<proteinExistence type="predicted"/>
<dbReference type="AlphaFoldDB" id="A0A8K0UEG7"/>
<keyword evidence="4" id="KW-1185">Reference proteome</keyword>
<protein>
    <recommendedName>
        <fullName evidence="2">F-box domain-containing protein</fullName>
    </recommendedName>
</protein>
<feature type="region of interest" description="Disordered" evidence="1">
    <location>
        <begin position="65"/>
        <end position="88"/>
    </location>
</feature>
<dbReference type="EMBL" id="JAEVFJ010000052">
    <property type="protein sequence ID" value="KAH8081316.1"/>
    <property type="molecule type" value="Genomic_DNA"/>
</dbReference>
<dbReference type="OrthoDB" id="10690430at2759"/>
<dbReference type="Pfam" id="PF12937">
    <property type="entry name" value="F-box-like"/>
    <property type="match status" value="1"/>
</dbReference>
<comment type="caution">
    <text evidence="3">The sequence shown here is derived from an EMBL/GenBank/DDBJ whole genome shotgun (WGS) entry which is preliminary data.</text>
</comment>
<sequence length="631" mass="69943">MALGPLSLVTARGVRKRLMPALSNLELSSLNFNLSTYSTDGTSHRSSPLILSVLMGSLSPRKIMRGKGSSGKAGVVTRHRQSEPDARQPLPDILQVAGTHGAQPPPQTNMNFFGHPGIQRLPVELLTCIFLHCIGHIPGRDDVRVVPSVQSSNTSRYYTSIHTLMRVCRSWYDTIAHFTGLWTRIDFTHPLMVSLVLSMCQYKLPLHIRGVVRISDYPLTEPEYVEKLRCIGPQFQTISINGEYHDDIFQFFRFFSSSSIGSSLVVFENLTDMALWASCLPARDVHYHSFPNLRTLSLTNIALILDGSGPCLPKLQSLTVSYARLSEDSLDWVLELLVGAPLLVDIILDVSSSQLTVDNLPSLEGSDKVSLPCLKNITVSGGSIIAEIAREVHKILDAPPHSRFVVTSPVDLVEFLEINLEQPVCDALAQLDDCTCPVHLIYCHYDGDPYVLLSRATGSTCCCKFPNIQVLLWETFPLGSLGDLLSIFDEAHPTLLARVKALGVSLQIPDPSGHVSESVPNLSSLFSMVPELENLSFVNISPMGLLCSTMEHDIPNLLPRLSRLNIMFTDQVPVPEDEGVRQQVYREMWERLMGSYPDRTLTVAVRGLPSIDSDAEWFSIESDVQCHSRED</sequence>
<name>A0A8K0UEG7_9AGAR</name>
<evidence type="ECO:0000256" key="1">
    <source>
        <dbReference type="SAM" id="MobiDB-lite"/>
    </source>
</evidence>
<dbReference type="InterPro" id="IPR001810">
    <property type="entry name" value="F-box_dom"/>
</dbReference>
<reference evidence="3" key="1">
    <citation type="journal article" date="2021" name="New Phytol.">
        <title>Evolutionary innovations through gain and loss of genes in the ectomycorrhizal Boletales.</title>
        <authorList>
            <person name="Wu G."/>
            <person name="Miyauchi S."/>
            <person name="Morin E."/>
            <person name="Kuo A."/>
            <person name="Drula E."/>
            <person name="Varga T."/>
            <person name="Kohler A."/>
            <person name="Feng B."/>
            <person name="Cao Y."/>
            <person name="Lipzen A."/>
            <person name="Daum C."/>
            <person name="Hundley H."/>
            <person name="Pangilinan J."/>
            <person name="Johnson J."/>
            <person name="Barry K."/>
            <person name="LaButti K."/>
            <person name="Ng V."/>
            <person name="Ahrendt S."/>
            <person name="Min B."/>
            <person name="Choi I.G."/>
            <person name="Park H."/>
            <person name="Plett J.M."/>
            <person name="Magnuson J."/>
            <person name="Spatafora J.W."/>
            <person name="Nagy L.G."/>
            <person name="Henrissat B."/>
            <person name="Grigoriev I.V."/>
            <person name="Yang Z.L."/>
            <person name="Xu J."/>
            <person name="Martin F.M."/>
        </authorList>
    </citation>
    <scope>NUCLEOTIDE SEQUENCE</scope>
    <source>
        <strain evidence="3">KKN 215</strain>
    </source>
</reference>
<accession>A0A8K0UEG7</accession>
<feature type="domain" description="F-box" evidence="2">
    <location>
        <begin position="118"/>
        <end position="187"/>
    </location>
</feature>
<gene>
    <name evidence="3" type="ORF">BXZ70DRAFT_1012407</name>
</gene>
<organism evidence="3 4">
    <name type="scientific">Cristinia sonorae</name>
    <dbReference type="NCBI Taxonomy" id="1940300"/>
    <lineage>
        <taxon>Eukaryota</taxon>
        <taxon>Fungi</taxon>
        <taxon>Dikarya</taxon>
        <taxon>Basidiomycota</taxon>
        <taxon>Agaricomycotina</taxon>
        <taxon>Agaricomycetes</taxon>
        <taxon>Agaricomycetidae</taxon>
        <taxon>Agaricales</taxon>
        <taxon>Pleurotineae</taxon>
        <taxon>Stephanosporaceae</taxon>
        <taxon>Cristinia</taxon>
    </lineage>
</organism>
<dbReference type="Proteomes" id="UP000813824">
    <property type="component" value="Unassembled WGS sequence"/>
</dbReference>
<evidence type="ECO:0000313" key="3">
    <source>
        <dbReference type="EMBL" id="KAH8081316.1"/>
    </source>
</evidence>
<evidence type="ECO:0000259" key="2">
    <source>
        <dbReference type="Pfam" id="PF12937"/>
    </source>
</evidence>